<dbReference type="InterPro" id="IPR003777">
    <property type="entry name" value="XdhC_CoxI"/>
</dbReference>
<reference evidence="3 4" key="1">
    <citation type="submission" date="2019-11" db="EMBL/GenBank/DDBJ databases">
        <authorList>
            <person name="Criscuolo A."/>
        </authorList>
    </citation>
    <scope>NUCLEOTIDE SEQUENCE [LARGE SCALE GENOMIC DNA]</scope>
    <source>
        <strain evidence="3">CIP111667</strain>
    </source>
</reference>
<dbReference type="Pfam" id="PF02625">
    <property type="entry name" value="XdhC_CoxI"/>
    <property type="match status" value="1"/>
</dbReference>
<dbReference type="PANTHER" id="PTHR30388:SF6">
    <property type="entry name" value="XANTHINE DEHYDROGENASE SUBUNIT A-RELATED"/>
    <property type="match status" value="1"/>
</dbReference>
<dbReference type="Pfam" id="PF13478">
    <property type="entry name" value="XdhC_C"/>
    <property type="match status" value="1"/>
</dbReference>
<gene>
    <name evidence="3" type="ORF">HALOF300_01272</name>
</gene>
<dbReference type="SUPFAM" id="SSF51735">
    <property type="entry name" value="NAD(P)-binding Rossmann-fold domains"/>
    <property type="match status" value="1"/>
</dbReference>
<evidence type="ECO:0000313" key="3">
    <source>
        <dbReference type="EMBL" id="VZO36068.1"/>
    </source>
</evidence>
<protein>
    <submittedName>
        <fullName evidence="3">XdhC and CoxI family protein</fullName>
    </submittedName>
</protein>
<feature type="domain" description="XdhC- CoxI" evidence="1">
    <location>
        <begin position="11"/>
        <end position="69"/>
    </location>
</feature>
<evidence type="ECO:0000259" key="1">
    <source>
        <dbReference type="Pfam" id="PF02625"/>
    </source>
</evidence>
<evidence type="ECO:0000313" key="4">
    <source>
        <dbReference type="Proteomes" id="UP000419743"/>
    </source>
</evidence>
<dbReference type="InterPro" id="IPR036291">
    <property type="entry name" value="NAD(P)-bd_dom_sf"/>
</dbReference>
<dbReference type="AlphaFoldDB" id="A0A7M4DGM5"/>
<dbReference type="RefSeq" id="WP_156740093.1">
    <property type="nucleotide sequence ID" value="NZ_CACRYJ010000017.1"/>
</dbReference>
<dbReference type="NCBIfam" id="TIGR02964">
    <property type="entry name" value="xanthine_xdhC"/>
    <property type="match status" value="1"/>
</dbReference>
<dbReference type="InterPro" id="IPR052698">
    <property type="entry name" value="MoCofactor_Util/Proc"/>
</dbReference>
<dbReference type="EMBL" id="CACRYJ010000017">
    <property type="protein sequence ID" value="VZO36068.1"/>
    <property type="molecule type" value="Genomic_DNA"/>
</dbReference>
<evidence type="ECO:0000259" key="2">
    <source>
        <dbReference type="Pfam" id="PF13478"/>
    </source>
</evidence>
<dbReference type="PANTHER" id="PTHR30388">
    <property type="entry name" value="ALDEHYDE OXIDOREDUCTASE MOLYBDENUM COFACTOR ASSEMBLY PROTEIN"/>
    <property type="match status" value="1"/>
</dbReference>
<proteinExistence type="predicted"/>
<organism evidence="3 4">
    <name type="scientific">Occultella aeris</name>
    <dbReference type="NCBI Taxonomy" id="2761496"/>
    <lineage>
        <taxon>Bacteria</taxon>
        <taxon>Bacillati</taxon>
        <taxon>Actinomycetota</taxon>
        <taxon>Actinomycetes</taxon>
        <taxon>Micrococcales</taxon>
        <taxon>Ruaniaceae</taxon>
        <taxon>Occultella</taxon>
    </lineage>
</organism>
<accession>A0A7M4DGM5</accession>
<dbReference type="Gene3D" id="3.40.50.720">
    <property type="entry name" value="NAD(P)-binding Rossmann-like Domain"/>
    <property type="match status" value="1"/>
</dbReference>
<name>A0A7M4DGM5_9MICO</name>
<comment type="caution">
    <text evidence="3">The sequence shown here is derived from an EMBL/GenBank/DDBJ whole genome shotgun (WGS) entry which is preliminary data.</text>
</comment>
<dbReference type="InterPro" id="IPR027051">
    <property type="entry name" value="XdhC_Rossmann_dom"/>
</dbReference>
<sequence length="286" mass="29360">MDWLGAVQRLRSEGRPAVLVTVTSVRGHAPREAGAKMVVATDGSWGSIGGGNLEETAIEQARVLIAAGTVAPLTLAAALNEHVTNKHGQQCCGGVVDVLLEPLPARAVVAVFGIGHVGLELGRILSRLPLVVHLADSRSAQITAATALGLDDGPADVHLTHAPIPETLMSALPAGAHVLIMSHDHAEDMVLCDAALRRGDLGSIGLIGSSAKWQRFRKRLREAGHTDAAIGTITCPIGLPGLHGKEPAVIAISAAAALLEELQSEPGAGLHAADVGAALTPERSAK</sequence>
<dbReference type="Proteomes" id="UP000419743">
    <property type="component" value="Unassembled WGS sequence"/>
</dbReference>
<dbReference type="InterPro" id="IPR014308">
    <property type="entry name" value="Xanthine_DH_XdhC"/>
</dbReference>
<feature type="domain" description="XdhC Rossmann" evidence="2">
    <location>
        <begin position="109"/>
        <end position="257"/>
    </location>
</feature>
<keyword evidence="4" id="KW-1185">Reference proteome</keyword>